<sequence length="124" mass="13485">ASGMLSKEQINFAFRPGEMQTREKMIKEIERELFAPVVHSHGRILLATLHEMGYNRDGVLRSIEADKFDELHAMYLLMGERKSEMECGDSLSAQSLSVTSSTTNMPGLSGGGASSVTASVSSES</sequence>
<dbReference type="AlphaFoldDB" id="A0AAV5S6Z3"/>
<feature type="compositionally biased region" description="Low complexity" evidence="1">
    <location>
        <begin position="90"/>
        <end position="103"/>
    </location>
</feature>
<evidence type="ECO:0000259" key="2">
    <source>
        <dbReference type="PROSITE" id="PS50030"/>
    </source>
</evidence>
<feature type="domain" description="UBA" evidence="2">
    <location>
        <begin position="39"/>
        <end position="80"/>
    </location>
</feature>
<protein>
    <recommendedName>
        <fullName evidence="2">UBA domain-containing protein</fullName>
    </recommendedName>
</protein>
<feature type="region of interest" description="Disordered" evidence="1">
    <location>
        <begin position="88"/>
        <end position="124"/>
    </location>
</feature>
<dbReference type="InterPro" id="IPR015940">
    <property type="entry name" value="UBA"/>
</dbReference>
<feature type="compositionally biased region" description="Low complexity" evidence="1">
    <location>
        <begin position="114"/>
        <end position="124"/>
    </location>
</feature>
<proteinExistence type="predicted"/>
<keyword evidence="4" id="KW-1185">Reference proteome</keyword>
<evidence type="ECO:0000256" key="1">
    <source>
        <dbReference type="SAM" id="MobiDB-lite"/>
    </source>
</evidence>
<feature type="non-terminal residue" evidence="3">
    <location>
        <position position="1"/>
    </location>
</feature>
<reference evidence="3" key="1">
    <citation type="submission" date="2023-10" db="EMBL/GenBank/DDBJ databases">
        <title>Genome assembly of Pristionchus species.</title>
        <authorList>
            <person name="Yoshida K."/>
            <person name="Sommer R.J."/>
        </authorList>
    </citation>
    <scope>NUCLEOTIDE SEQUENCE</scope>
    <source>
        <strain evidence="3">RS0144</strain>
    </source>
</reference>
<dbReference type="EMBL" id="BTSX01000001">
    <property type="protein sequence ID" value="GMS77977.1"/>
    <property type="molecule type" value="Genomic_DNA"/>
</dbReference>
<accession>A0AAV5S6Z3</accession>
<dbReference type="Gene3D" id="1.10.8.10">
    <property type="entry name" value="DNA helicase RuvA subunit, C-terminal domain"/>
    <property type="match status" value="1"/>
</dbReference>
<evidence type="ECO:0000313" key="3">
    <source>
        <dbReference type="EMBL" id="GMS77977.1"/>
    </source>
</evidence>
<organism evidence="3 4">
    <name type="scientific">Pristionchus entomophagus</name>
    <dbReference type="NCBI Taxonomy" id="358040"/>
    <lineage>
        <taxon>Eukaryota</taxon>
        <taxon>Metazoa</taxon>
        <taxon>Ecdysozoa</taxon>
        <taxon>Nematoda</taxon>
        <taxon>Chromadorea</taxon>
        <taxon>Rhabditida</taxon>
        <taxon>Rhabditina</taxon>
        <taxon>Diplogasteromorpha</taxon>
        <taxon>Diplogasteroidea</taxon>
        <taxon>Neodiplogasteridae</taxon>
        <taxon>Pristionchus</taxon>
    </lineage>
</organism>
<name>A0AAV5S6Z3_9BILA</name>
<feature type="non-terminal residue" evidence="3">
    <location>
        <position position="124"/>
    </location>
</feature>
<evidence type="ECO:0000313" key="4">
    <source>
        <dbReference type="Proteomes" id="UP001432027"/>
    </source>
</evidence>
<dbReference type="Proteomes" id="UP001432027">
    <property type="component" value="Unassembled WGS sequence"/>
</dbReference>
<dbReference type="PROSITE" id="PS50030">
    <property type="entry name" value="UBA"/>
    <property type="match status" value="1"/>
</dbReference>
<comment type="caution">
    <text evidence="3">The sequence shown here is derived from an EMBL/GenBank/DDBJ whole genome shotgun (WGS) entry which is preliminary data.</text>
</comment>
<gene>
    <name evidence="3" type="ORF">PENTCL1PPCAC_152</name>
</gene>